<dbReference type="PANTHER" id="PTHR40547">
    <property type="entry name" value="SLL0298 PROTEIN"/>
    <property type="match status" value="1"/>
</dbReference>
<dbReference type="EMBL" id="CP022163">
    <property type="protein sequence ID" value="ATB30456.1"/>
    <property type="molecule type" value="Genomic_DNA"/>
</dbReference>
<sequence>MKRKLRRARVRLMRGAGAPSEIAGGMALGLFVALLPILGLQLPLALLVAELLRRLAHLHLSRVATAAGVWLTNPLTAAPLYGLCYLVGRPVAQWLLPVAPPRTAVQGSVSLELSTLSGPEAMTVILSLVLGSILLGVPIAWLGYRITYGMVSRQHARRQERRARRPRSTALVAGT</sequence>
<name>A0A250IHP8_9BACT</name>
<dbReference type="Pfam" id="PF09835">
    <property type="entry name" value="DUF2062"/>
    <property type="match status" value="1"/>
</dbReference>
<evidence type="ECO:0000259" key="2">
    <source>
        <dbReference type="Pfam" id="PF09835"/>
    </source>
</evidence>
<dbReference type="InterPro" id="IPR018639">
    <property type="entry name" value="DUF2062"/>
</dbReference>
<dbReference type="OrthoDB" id="9794343at2"/>
<evidence type="ECO:0000313" key="3">
    <source>
        <dbReference type="EMBL" id="ATB30456.1"/>
    </source>
</evidence>
<dbReference type="KEGG" id="mbd:MEBOL_003917"/>
<feature type="domain" description="DUF2062" evidence="2">
    <location>
        <begin position="3"/>
        <end position="159"/>
    </location>
</feature>
<proteinExistence type="predicted"/>
<accession>A0A250IHP8</accession>
<keyword evidence="1" id="KW-0472">Membrane</keyword>
<gene>
    <name evidence="3" type="ORF">MEBOL_003917</name>
</gene>
<dbReference type="AlphaFoldDB" id="A0A250IHP8"/>
<evidence type="ECO:0000256" key="1">
    <source>
        <dbReference type="SAM" id="Phobius"/>
    </source>
</evidence>
<protein>
    <recommendedName>
        <fullName evidence="2">DUF2062 domain-containing protein</fullName>
    </recommendedName>
</protein>
<feature type="transmembrane region" description="Helical" evidence="1">
    <location>
        <begin position="121"/>
        <end position="144"/>
    </location>
</feature>
<keyword evidence="1" id="KW-0812">Transmembrane</keyword>
<dbReference type="PANTHER" id="PTHR40547:SF1">
    <property type="entry name" value="SLL0298 PROTEIN"/>
    <property type="match status" value="1"/>
</dbReference>
<organism evidence="3 4">
    <name type="scientific">Melittangium boletus DSM 14713</name>
    <dbReference type="NCBI Taxonomy" id="1294270"/>
    <lineage>
        <taxon>Bacteria</taxon>
        <taxon>Pseudomonadati</taxon>
        <taxon>Myxococcota</taxon>
        <taxon>Myxococcia</taxon>
        <taxon>Myxococcales</taxon>
        <taxon>Cystobacterineae</taxon>
        <taxon>Archangiaceae</taxon>
        <taxon>Melittangium</taxon>
    </lineage>
</organism>
<keyword evidence="1" id="KW-1133">Transmembrane helix</keyword>
<reference evidence="3 4" key="1">
    <citation type="submission" date="2017-06" db="EMBL/GenBank/DDBJ databases">
        <authorList>
            <person name="Kim H.J."/>
            <person name="Triplett B.A."/>
        </authorList>
    </citation>
    <scope>NUCLEOTIDE SEQUENCE [LARGE SCALE GENOMIC DNA]</scope>
    <source>
        <strain evidence="3 4">DSM 14713</strain>
    </source>
</reference>
<evidence type="ECO:0000313" key="4">
    <source>
        <dbReference type="Proteomes" id="UP000217289"/>
    </source>
</evidence>
<feature type="transmembrane region" description="Helical" evidence="1">
    <location>
        <begin position="21"/>
        <end position="49"/>
    </location>
</feature>
<keyword evidence="4" id="KW-1185">Reference proteome</keyword>
<dbReference type="Proteomes" id="UP000217289">
    <property type="component" value="Chromosome"/>
</dbReference>
<dbReference type="RefSeq" id="WP_095978908.1">
    <property type="nucleotide sequence ID" value="NZ_CP022163.1"/>
</dbReference>